<dbReference type="EMBL" id="BPLR01014739">
    <property type="protein sequence ID" value="GIY70989.1"/>
    <property type="molecule type" value="Genomic_DNA"/>
</dbReference>
<feature type="region of interest" description="Disordered" evidence="1">
    <location>
        <begin position="89"/>
        <end position="111"/>
    </location>
</feature>
<protein>
    <submittedName>
        <fullName evidence="2">Uncharacterized protein</fullName>
    </submittedName>
</protein>
<name>A0AAV4VM09_CAEEX</name>
<sequence length="226" mass="25760">MLPLFKRNVVFNSYLKIFPFNSQNLPGANLRDEVPYLRTTLRETNGQESNENALESLENFCNTKLQSLTRNQRSNNFRSQRMDIAEMKNDKKNGDTPEGISGSHSPPLTQQKDLTYNKFNMRIHGKGLEASVRFHFSASNLPTLVRKPIHLATSTHFIVFASAILRDRLYCRIWRFVFSSSSQTEKLSILHIPFFPIRGLVAKWLAFWHLVPQASGSNPGGGMGVF</sequence>
<comment type="caution">
    <text evidence="2">The sequence shown here is derived from an EMBL/GenBank/DDBJ whole genome shotgun (WGS) entry which is preliminary data.</text>
</comment>
<reference evidence="2 3" key="1">
    <citation type="submission" date="2021-06" db="EMBL/GenBank/DDBJ databases">
        <title>Caerostris extrusa draft genome.</title>
        <authorList>
            <person name="Kono N."/>
            <person name="Arakawa K."/>
        </authorList>
    </citation>
    <scope>NUCLEOTIDE SEQUENCE [LARGE SCALE GENOMIC DNA]</scope>
</reference>
<dbReference type="Proteomes" id="UP001054945">
    <property type="component" value="Unassembled WGS sequence"/>
</dbReference>
<proteinExistence type="predicted"/>
<gene>
    <name evidence="2" type="ORF">CEXT_45401</name>
</gene>
<feature type="compositionally biased region" description="Polar residues" evidence="1">
    <location>
        <begin position="102"/>
        <end position="111"/>
    </location>
</feature>
<evidence type="ECO:0000256" key="1">
    <source>
        <dbReference type="SAM" id="MobiDB-lite"/>
    </source>
</evidence>
<evidence type="ECO:0000313" key="2">
    <source>
        <dbReference type="EMBL" id="GIY70989.1"/>
    </source>
</evidence>
<keyword evidence="3" id="KW-1185">Reference proteome</keyword>
<accession>A0AAV4VM09</accession>
<dbReference type="AlphaFoldDB" id="A0AAV4VM09"/>
<evidence type="ECO:0000313" key="3">
    <source>
        <dbReference type="Proteomes" id="UP001054945"/>
    </source>
</evidence>
<organism evidence="2 3">
    <name type="scientific">Caerostris extrusa</name>
    <name type="common">Bark spider</name>
    <name type="synonym">Caerostris bankana</name>
    <dbReference type="NCBI Taxonomy" id="172846"/>
    <lineage>
        <taxon>Eukaryota</taxon>
        <taxon>Metazoa</taxon>
        <taxon>Ecdysozoa</taxon>
        <taxon>Arthropoda</taxon>
        <taxon>Chelicerata</taxon>
        <taxon>Arachnida</taxon>
        <taxon>Araneae</taxon>
        <taxon>Araneomorphae</taxon>
        <taxon>Entelegynae</taxon>
        <taxon>Araneoidea</taxon>
        <taxon>Araneidae</taxon>
        <taxon>Caerostris</taxon>
    </lineage>
</organism>